<dbReference type="GO" id="GO:0006629">
    <property type="term" value="P:lipid metabolic process"/>
    <property type="evidence" value="ECO:0007669"/>
    <property type="project" value="UniProtKB-KW"/>
</dbReference>
<dbReference type="InterPro" id="IPR002123">
    <property type="entry name" value="Plipid/glycerol_acylTrfase"/>
</dbReference>
<keyword evidence="10" id="KW-1185">Reference proteome</keyword>
<evidence type="ECO:0000256" key="5">
    <source>
        <dbReference type="ARBA" id="ARBA00023098"/>
    </source>
</evidence>
<dbReference type="GO" id="GO:0016020">
    <property type="term" value="C:membrane"/>
    <property type="evidence" value="ECO:0007669"/>
    <property type="project" value="UniProtKB-SubCell"/>
</dbReference>
<dbReference type="AlphaFoldDB" id="A0A1H1TD33"/>
<organism evidence="9 10">
    <name type="scientific">Halopseudomonas litoralis</name>
    <dbReference type="NCBI Taxonomy" id="797277"/>
    <lineage>
        <taxon>Bacteria</taxon>
        <taxon>Pseudomonadati</taxon>
        <taxon>Pseudomonadota</taxon>
        <taxon>Gammaproteobacteria</taxon>
        <taxon>Pseudomonadales</taxon>
        <taxon>Pseudomonadaceae</taxon>
        <taxon>Halopseudomonas</taxon>
    </lineage>
</organism>
<evidence type="ECO:0000256" key="4">
    <source>
        <dbReference type="ARBA" id="ARBA00022989"/>
    </source>
</evidence>
<dbReference type="GO" id="GO:0016746">
    <property type="term" value="F:acyltransferase activity"/>
    <property type="evidence" value="ECO:0007669"/>
    <property type="project" value="UniProtKB-KW"/>
</dbReference>
<evidence type="ECO:0000259" key="8">
    <source>
        <dbReference type="SMART" id="SM00563"/>
    </source>
</evidence>
<evidence type="ECO:0000256" key="6">
    <source>
        <dbReference type="ARBA" id="ARBA00023136"/>
    </source>
</evidence>
<evidence type="ECO:0000313" key="9">
    <source>
        <dbReference type="EMBL" id="SDS58177.1"/>
    </source>
</evidence>
<accession>A0A1H1TD33</accession>
<name>A0A1H1TD33_9GAMM</name>
<dbReference type="PANTHER" id="PTHR23063:SF52">
    <property type="entry name" value="LYSOPHOSPHATIDYLCHOLINE ACYLTRANSFERASE"/>
    <property type="match status" value="1"/>
</dbReference>
<protein>
    <submittedName>
        <fullName evidence="9">1-acyl-sn-glycerol-3-phosphate acyltransferase</fullName>
    </submittedName>
</protein>
<keyword evidence="7 9" id="KW-0012">Acyltransferase</keyword>
<gene>
    <name evidence="9" type="ORF">SAMN05216198_2274</name>
</gene>
<reference evidence="10" key="1">
    <citation type="submission" date="2016-10" db="EMBL/GenBank/DDBJ databases">
        <authorList>
            <person name="Varghese N."/>
            <person name="Submissions S."/>
        </authorList>
    </citation>
    <scope>NUCLEOTIDE SEQUENCE [LARGE SCALE GENOMIC DNA]</scope>
    <source>
        <strain evidence="10">2SM5</strain>
    </source>
</reference>
<sequence>MKPLLRRIWRLPLVTSWVLLGLLLAGLLPLWPQARRHALCEGMTLFWMRGLLRLLPLRIQRHGQPIGHPAVWVGNHISWLDIILLGAVSPVRFIAKAEVRQWPLLGWLAASAGTLFVRRGQASGGDLYQQMTAALQQQQSLMIFAEGTTTPGAGVRTFHGRLLSCAVEQQVPVQPVALRYCEQGQLSRTAAFIDDDEFSSHLWQLLGSPTIDVELHFLPAIDSCNIERNPLARRTRQAVVQALGLDDSKPGQSADAAA</sequence>
<keyword evidence="6" id="KW-0472">Membrane</keyword>
<dbReference type="Proteomes" id="UP000243426">
    <property type="component" value="Chromosome I"/>
</dbReference>
<feature type="domain" description="Phospholipid/glycerol acyltransferase" evidence="8">
    <location>
        <begin position="70"/>
        <end position="181"/>
    </location>
</feature>
<dbReference type="EMBL" id="LT629748">
    <property type="protein sequence ID" value="SDS58177.1"/>
    <property type="molecule type" value="Genomic_DNA"/>
</dbReference>
<comment type="subcellular location">
    <subcellularLocation>
        <location evidence="1">Membrane</location>
    </subcellularLocation>
</comment>
<dbReference type="SUPFAM" id="SSF69593">
    <property type="entry name" value="Glycerol-3-phosphate (1)-acyltransferase"/>
    <property type="match status" value="1"/>
</dbReference>
<keyword evidence="3" id="KW-0812">Transmembrane</keyword>
<keyword evidence="2 9" id="KW-0808">Transferase</keyword>
<keyword evidence="4" id="KW-1133">Transmembrane helix</keyword>
<dbReference type="SMART" id="SM00563">
    <property type="entry name" value="PlsC"/>
    <property type="match status" value="1"/>
</dbReference>
<proteinExistence type="predicted"/>
<dbReference type="STRING" id="797277.SAMN05216198_2274"/>
<evidence type="ECO:0000256" key="3">
    <source>
        <dbReference type="ARBA" id="ARBA00022692"/>
    </source>
</evidence>
<dbReference type="Pfam" id="PF01553">
    <property type="entry name" value="Acyltransferase"/>
    <property type="match status" value="1"/>
</dbReference>
<dbReference type="PANTHER" id="PTHR23063">
    <property type="entry name" value="PHOSPHOLIPID ACYLTRANSFERASE"/>
    <property type="match status" value="1"/>
</dbReference>
<keyword evidence="5" id="KW-0443">Lipid metabolism</keyword>
<dbReference type="CDD" id="cd07989">
    <property type="entry name" value="LPLAT_AGPAT-like"/>
    <property type="match status" value="1"/>
</dbReference>
<evidence type="ECO:0000313" key="10">
    <source>
        <dbReference type="Proteomes" id="UP000243426"/>
    </source>
</evidence>
<evidence type="ECO:0000256" key="2">
    <source>
        <dbReference type="ARBA" id="ARBA00022679"/>
    </source>
</evidence>
<evidence type="ECO:0000256" key="7">
    <source>
        <dbReference type="ARBA" id="ARBA00023315"/>
    </source>
</evidence>
<evidence type="ECO:0000256" key="1">
    <source>
        <dbReference type="ARBA" id="ARBA00004370"/>
    </source>
</evidence>